<dbReference type="InterPro" id="IPR001054">
    <property type="entry name" value="A/G_cyclase"/>
</dbReference>
<feature type="transmembrane region" description="Helical" evidence="1">
    <location>
        <begin position="55"/>
        <end position="81"/>
    </location>
</feature>
<reference evidence="3 4" key="1">
    <citation type="submission" date="2021-01" db="EMBL/GenBank/DDBJ databases">
        <title>Carboxyliciviraga sp.nov., isolated from coastal sediments.</title>
        <authorList>
            <person name="Lu D."/>
            <person name="Zhang T."/>
        </authorList>
    </citation>
    <scope>NUCLEOTIDE SEQUENCE [LARGE SCALE GENOMIC DNA]</scope>
    <source>
        <strain evidence="3 4">N1Y132</strain>
    </source>
</reference>
<comment type="caution">
    <text evidence="3">The sequence shown here is derived from an EMBL/GenBank/DDBJ whole genome shotgun (WGS) entry which is preliminary data.</text>
</comment>
<dbReference type="CDD" id="cd07302">
    <property type="entry name" value="CHD"/>
    <property type="match status" value="1"/>
</dbReference>
<dbReference type="RefSeq" id="WP_200464577.1">
    <property type="nucleotide sequence ID" value="NZ_JAENRR010000015.1"/>
</dbReference>
<dbReference type="Pfam" id="PF00211">
    <property type="entry name" value="Guanylate_cyc"/>
    <property type="match status" value="1"/>
</dbReference>
<dbReference type="InterPro" id="IPR050697">
    <property type="entry name" value="Adenylyl/Guanylyl_Cyclase_3/4"/>
</dbReference>
<evidence type="ECO:0000256" key="1">
    <source>
        <dbReference type="SAM" id="Phobius"/>
    </source>
</evidence>
<keyword evidence="4" id="KW-1185">Reference proteome</keyword>
<feature type="transmembrane region" description="Helical" evidence="1">
    <location>
        <begin position="88"/>
        <end position="109"/>
    </location>
</feature>
<keyword evidence="1" id="KW-0472">Membrane</keyword>
<feature type="transmembrane region" description="Helical" evidence="1">
    <location>
        <begin position="18"/>
        <end position="35"/>
    </location>
</feature>
<organism evidence="3 4">
    <name type="scientific">Carboxylicivirga marina</name>
    <dbReference type="NCBI Taxonomy" id="2800988"/>
    <lineage>
        <taxon>Bacteria</taxon>
        <taxon>Pseudomonadati</taxon>
        <taxon>Bacteroidota</taxon>
        <taxon>Bacteroidia</taxon>
        <taxon>Marinilabiliales</taxon>
        <taxon>Marinilabiliaceae</taxon>
        <taxon>Carboxylicivirga</taxon>
    </lineage>
</organism>
<evidence type="ECO:0000313" key="3">
    <source>
        <dbReference type="EMBL" id="MBK3517347.1"/>
    </source>
</evidence>
<evidence type="ECO:0000259" key="2">
    <source>
        <dbReference type="PROSITE" id="PS50125"/>
    </source>
</evidence>
<feature type="domain" description="Guanylate cyclase" evidence="2">
    <location>
        <begin position="181"/>
        <end position="309"/>
    </location>
</feature>
<dbReference type="EMBL" id="JAENRR010000015">
    <property type="protein sequence ID" value="MBK3517347.1"/>
    <property type="molecule type" value="Genomic_DNA"/>
</dbReference>
<dbReference type="InterPro" id="IPR029787">
    <property type="entry name" value="Nucleotide_cyclase"/>
</dbReference>
<dbReference type="SUPFAM" id="SSF55073">
    <property type="entry name" value="Nucleotide cyclase"/>
    <property type="match status" value="1"/>
</dbReference>
<keyword evidence="1" id="KW-0812">Transmembrane</keyword>
<gene>
    <name evidence="3" type="ORF">JIV24_08345</name>
</gene>
<dbReference type="Proteomes" id="UP000605676">
    <property type="component" value="Unassembled WGS sequence"/>
</dbReference>
<proteinExistence type="predicted"/>
<accession>A0ABS1HI61</accession>
<dbReference type="PANTHER" id="PTHR43081:SF1">
    <property type="entry name" value="ADENYLATE CYCLASE, TERMINAL-DIFFERENTIATION SPECIFIC"/>
    <property type="match status" value="1"/>
</dbReference>
<evidence type="ECO:0000313" key="4">
    <source>
        <dbReference type="Proteomes" id="UP000605676"/>
    </source>
</evidence>
<protein>
    <submittedName>
        <fullName evidence="3">Adenylate/guanylate cyclase domain-containing protein</fullName>
    </submittedName>
</protein>
<dbReference type="PROSITE" id="PS50125">
    <property type="entry name" value="GUANYLATE_CYCLASE_2"/>
    <property type="match status" value="1"/>
</dbReference>
<dbReference type="Gene3D" id="3.30.70.1230">
    <property type="entry name" value="Nucleotide cyclase"/>
    <property type="match status" value="1"/>
</dbReference>
<name>A0ABS1HI61_9BACT</name>
<dbReference type="PANTHER" id="PTHR43081">
    <property type="entry name" value="ADENYLATE CYCLASE, TERMINAL-DIFFERENTIATION SPECIFIC-RELATED"/>
    <property type="match status" value="1"/>
</dbReference>
<keyword evidence="1" id="KW-1133">Transmembrane helix</keyword>
<sequence length="362" mass="42553">MFSVEKIKIWFSIFFRSYLYHQIFWLLALAGYAFFTQDERLFVNYLNLLEKNDIYGNTVLLSFFAASFFTFLDAIFIGWVVRKLPIRIIAFFRHVLYVLLALLIIFLSANQNLTFEELRDYDIYFDRMPELGIRSLRFTLWFYHSCIFSTLIRGILRKIGLSNVLQWLMGTLNKPQVEKRIFMFVDMRSSVTIAEKLQHKKFSYLVQDVFNDLAVVENYGGAIYQYLGDGAIISWSLKKGIRNNNCLKAFFAFQKVIKRNRFWYNKRYGLVPEFKAGLHVGDIMVLQVGRLKRDISYNGDTLNTTARIESMCNEYKQDLLISGILYESLPHIKKFNTKEVGNLKLKGKSRGVQVYKVKLPNK</sequence>